<dbReference type="InterPro" id="IPR003594">
    <property type="entry name" value="HATPase_dom"/>
</dbReference>
<dbReference type="Pfam" id="PF02518">
    <property type="entry name" value="HATPase_c"/>
    <property type="match status" value="1"/>
</dbReference>
<dbReference type="Gene3D" id="1.10.287.130">
    <property type="match status" value="1"/>
</dbReference>
<dbReference type="InterPro" id="IPR005467">
    <property type="entry name" value="His_kinase_dom"/>
</dbReference>
<dbReference type="InterPro" id="IPR003661">
    <property type="entry name" value="HisK_dim/P_dom"/>
</dbReference>
<sequence length="501" mass="52184">MRRLRPRTLRGRLTLGLVVLLTVIFAGVGLATAALLRTFLVDRLDQQLVAAGPHYAESLEHGQAENPLSDTRGQALGTFGARSADGMVTQSGVIARASGNGTSLVKLSAADSRALLALPPDGSAHTVRLSALGAYRLRAVAGDDGDTLVTGLPFEHVEDTVRDLAMTELALFGGAVVVAAVGGGAWVRLALRPLDRVATTAERVSTLSLASGEVALDVRVPDADRHDEVGRVGASLNRMLGHVENALARRQAVERRLRDFAADAGHELRTPLASVRGHAELALRRGADPHHALTRIDAEARRMSRIVDDLLLLARLDAGRPLESVDVDLTLLVLNAVDDAQAADHGDGDAAASDPLHAWRLDLPTDPVVVPGDPHRLAQAVANLVTNARVHTPAGTRVTVGIALRGDSARLTVEDTGPGLAPELAERVFDRFTRGDPTRSRASGSTGLGLAITQAIAEAHGGRVAVASAPGRTVFVLVLPITPRSAAGTAPPASGDGSSGT</sequence>
<name>A0ABP5D9K8_9ACTN</name>
<evidence type="ECO:0000259" key="11">
    <source>
        <dbReference type="PROSITE" id="PS50109"/>
    </source>
</evidence>
<dbReference type="InterPro" id="IPR004358">
    <property type="entry name" value="Sig_transdc_His_kin-like_C"/>
</dbReference>
<evidence type="ECO:0000256" key="4">
    <source>
        <dbReference type="ARBA" id="ARBA00022553"/>
    </source>
</evidence>
<keyword evidence="14" id="KW-1185">Reference proteome</keyword>
<proteinExistence type="predicted"/>
<dbReference type="PRINTS" id="PR00344">
    <property type="entry name" value="BCTRLSENSOR"/>
</dbReference>
<dbReference type="SUPFAM" id="SSF47384">
    <property type="entry name" value="Homodimeric domain of signal transducing histidine kinase"/>
    <property type="match status" value="1"/>
</dbReference>
<keyword evidence="10" id="KW-0472">Membrane</keyword>
<organism evidence="13 14">
    <name type="scientific">Catenulispora subtropica</name>
    <dbReference type="NCBI Taxonomy" id="450798"/>
    <lineage>
        <taxon>Bacteria</taxon>
        <taxon>Bacillati</taxon>
        <taxon>Actinomycetota</taxon>
        <taxon>Actinomycetes</taxon>
        <taxon>Catenulisporales</taxon>
        <taxon>Catenulisporaceae</taxon>
        <taxon>Catenulispora</taxon>
    </lineage>
</organism>
<dbReference type="SUPFAM" id="SSF55874">
    <property type="entry name" value="ATPase domain of HSP90 chaperone/DNA topoisomerase II/histidine kinase"/>
    <property type="match status" value="1"/>
</dbReference>
<dbReference type="PANTHER" id="PTHR45436">
    <property type="entry name" value="SENSOR HISTIDINE KINASE YKOH"/>
    <property type="match status" value="1"/>
</dbReference>
<dbReference type="InterPro" id="IPR036890">
    <property type="entry name" value="HATPase_C_sf"/>
</dbReference>
<dbReference type="RefSeq" id="WP_344658449.1">
    <property type="nucleotide sequence ID" value="NZ_BAAAQM010000020.1"/>
</dbReference>
<dbReference type="CDD" id="cd00075">
    <property type="entry name" value="HATPase"/>
    <property type="match status" value="1"/>
</dbReference>
<keyword evidence="4" id="KW-0597">Phosphoprotein</keyword>
<comment type="caution">
    <text evidence="13">The sequence shown here is derived from an EMBL/GenBank/DDBJ whole genome shotgun (WGS) entry which is preliminary data.</text>
</comment>
<evidence type="ECO:0000256" key="7">
    <source>
        <dbReference type="ARBA" id="ARBA00022777"/>
    </source>
</evidence>
<dbReference type="SMART" id="SM00387">
    <property type="entry name" value="HATPase_c"/>
    <property type="match status" value="1"/>
</dbReference>
<keyword evidence="9" id="KW-0902">Two-component regulatory system</keyword>
<keyword evidence="7 13" id="KW-0418">Kinase</keyword>
<dbReference type="CDD" id="cd06225">
    <property type="entry name" value="HAMP"/>
    <property type="match status" value="1"/>
</dbReference>
<comment type="subcellular location">
    <subcellularLocation>
        <location evidence="2">Cell membrane</location>
    </subcellularLocation>
</comment>
<evidence type="ECO:0000256" key="2">
    <source>
        <dbReference type="ARBA" id="ARBA00004236"/>
    </source>
</evidence>
<evidence type="ECO:0000256" key="6">
    <source>
        <dbReference type="ARBA" id="ARBA00022692"/>
    </source>
</evidence>
<evidence type="ECO:0000256" key="1">
    <source>
        <dbReference type="ARBA" id="ARBA00000085"/>
    </source>
</evidence>
<feature type="domain" description="Histidine kinase" evidence="11">
    <location>
        <begin position="263"/>
        <end position="483"/>
    </location>
</feature>
<dbReference type="Gene3D" id="6.10.340.10">
    <property type="match status" value="1"/>
</dbReference>
<dbReference type="EMBL" id="BAAAQM010000020">
    <property type="protein sequence ID" value="GAA1974974.1"/>
    <property type="molecule type" value="Genomic_DNA"/>
</dbReference>
<evidence type="ECO:0000256" key="8">
    <source>
        <dbReference type="ARBA" id="ARBA00022989"/>
    </source>
</evidence>
<dbReference type="CDD" id="cd00082">
    <property type="entry name" value="HisKA"/>
    <property type="match status" value="1"/>
</dbReference>
<dbReference type="Pfam" id="PF00512">
    <property type="entry name" value="HisKA"/>
    <property type="match status" value="1"/>
</dbReference>
<protein>
    <recommendedName>
        <fullName evidence="3">histidine kinase</fullName>
        <ecNumber evidence="3">2.7.13.3</ecNumber>
    </recommendedName>
</protein>
<dbReference type="PROSITE" id="PS50885">
    <property type="entry name" value="HAMP"/>
    <property type="match status" value="1"/>
</dbReference>
<evidence type="ECO:0000256" key="9">
    <source>
        <dbReference type="ARBA" id="ARBA00023012"/>
    </source>
</evidence>
<evidence type="ECO:0000313" key="13">
    <source>
        <dbReference type="EMBL" id="GAA1974974.1"/>
    </source>
</evidence>
<evidence type="ECO:0000259" key="12">
    <source>
        <dbReference type="PROSITE" id="PS50885"/>
    </source>
</evidence>
<dbReference type="InterPro" id="IPR003660">
    <property type="entry name" value="HAMP_dom"/>
</dbReference>
<evidence type="ECO:0000256" key="5">
    <source>
        <dbReference type="ARBA" id="ARBA00022679"/>
    </source>
</evidence>
<evidence type="ECO:0000256" key="3">
    <source>
        <dbReference type="ARBA" id="ARBA00012438"/>
    </source>
</evidence>
<dbReference type="PROSITE" id="PS50109">
    <property type="entry name" value="HIS_KIN"/>
    <property type="match status" value="1"/>
</dbReference>
<gene>
    <name evidence="13" type="ORF">GCM10009838_38760</name>
</gene>
<dbReference type="SMART" id="SM00304">
    <property type="entry name" value="HAMP"/>
    <property type="match status" value="1"/>
</dbReference>
<keyword evidence="5" id="KW-0808">Transferase</keyword>
<dbReference type="InterPro" id="IPR050428">
    <property type="entry name" value="TCS_sensor_his_kinase"/>
</dbReference>
<keyword evidence="6" id="KW-0812">Transmembrane</keyword>
<comment type="catalytic activity">
    <reaction evidence="1">
        <text>ATP + protein L-histidine = ADP + protein N-phospho-L-histidine.</text>
        <dbReference type="EC" id="2.7.13.3"/>
    </reaction>
</comment>
<dbReference type="InterPro" id="IPR036097">
    <property type="entry name" value="HisK_dim/P_sf"/>
</dbReference>
<evidence type="ECO:0000313" key="14">
    <source>
        <dbReference type="Proteomes" id="UP001499854"/>
    </source>
</evidence>
<reference evidence="14" key="1">
    <citation type="journal article" date="2019" name="Int. J. Syst. Evol. Microbiol.">
        <title>The Global Catalogue of Microorganisms (GCM) 10K type strain sequencing project: providing services to taxonomists for standard genome sequencing and annotation.</title>
        <authorList>
            <consortium name="The Broad Institute Genomics Platform"/>
            <consortium name="The Broad Institute Genome Sequencing Center for Infectious Disease"/>
            <person name="Wu L."/>
            <person name="Ma J."/>
        </authorList>
    </citation>
    <scope>NUCLEOTIDE SEQUENCE [LARGE SCALE GENOMIC DNA]</scope>
    <source>
        <strain evidence="14">JCM 16013</strain>
    </source>
</reference>
<dbReference type="GO" id="GO:0016301">
    <property type="term" value="F:kinase activity"/>
    <property type="evidence" value="ECO:0007669"/>
    <property type="project" value="UniProtKB-KW"/>
</dbReference>
<dbReference type="Gene3D" id="3.30.565.10">
    <property type="entry name" value="Histidine kinase-like ATPase, C-terminal domain"/>
    <property type="match status" value="1"/>
</dbReference>
<dbReference type="PANTHER" id="PTHR45436:SF5">
    <property type="entry name" value="SENSOR HISTIDINE KINASE TRCS"/>
    <property type="match status" value="1"/>
</dbReference>
<keyword evidence="8" id="KW-1133">Transmembrane helix</keyword>
<dbReference type="Pfam" id="PF00672">
    <property type="entry name" value="HAMP"/>
    <property type="match status" value="1"/>
</dbReference>
<dbReference type="EC" id="2.7.13.3" evidence="3"/>
<dbReference type="Proteomes" id="UP001499854">
    <property type="component" value="Unassembled WGS sequence"/>
</dbReference>
<evidence type="ECO:0000256" key="10">
    <source>
        <dbReference type="ARBA" id="ARBA00023136"/>
    </source>
</evidence>
<dbReference type="SMART" id="SM00388">
    <property type="entry name" value="HisKA"/>
    <property type="match status" value="1"/>
</dbReference>
<feature type="domain" description="HAMP" evidence="12">
    <location>
        <begin position="188"/>
        <end position="248"/>
    </location>
</feature>
<accession>A0ABP5D9K8</accession>